<dbReference type="EMBL" id="JARKNE010000003">
    <property type="protein sequence ID" value="KAK5840856.1"/>
    <property type="molecule type" value="Genomic_DNA"/>
</dbReference>
<evidence type="ECO:0000259" key="1">
    <source>
        <dbReference type="Pfam" id="PF13456"/>
    </source>
</evidence>
<dbReference type="PANTHER" id="PTHR47723">
    <property type="entry name" value="OS05G0353850 PROTEIN"/>
    <property type="match status" value="1"/>
</dbReference>
<evidence type="ECO:0000313" key="2">
    <source>
        <dbReference type="EMBL" id="KAK5840856.1"/>
    </source>
</evidence>
<dbReference type="InterPro" id="IPR053151">
    <property type="entry name" value="RNase_H-like"/>
</dbReference>
<reference evidence="2 3" key="1">
    <citation type="submission" date="2023-03" db="EMBL/GenBank/DDBJ databases">
        <title>WGS of Gossypium arboreum.</title>
        <authorList>
            <person name="Yu D."/>
        </authorList>
    </citation>
    <scope>NUCLEOTIDE SEQUENCE [LARGE SCALE GENOMIC DNA]</scope>
    <source>
        <tissue evidence="2">Leaf</tissue>
    </source>
</reference>
<dbReference type="Proteomes" id="UP001358586">
    <property type="component" value="Chromosome 3"/>
</dbReference>
<sequence>MWILGFSAAGGVLRNNKGEWILDFSHFLGKCSVATTELWGLLDGLLIAQKQDYNEVIIRSDNLENVILISGSKAGGSNNALIKRIQQILASEENWFLTYVPRETDRVADVLAKISLSNGSSLRIFESPPSRIKDIL</sequence>
<comment type="caution">
    <text evidence="2">The sequence shown here is derived from an EMBL/GenBank/DDBJ whole genome shotgun (WGS) entry which is preliminary data.</text>
</comment>
<dbReference type="InterPro" id="IPR012337">
    <property type="entry name" value="RNaseH-like_sf"/>
</dbReference>
<proteinExistence type="predicted"/>
<organism evidence="2 3">
    <name type="scientific">Gossypium arboreum</name>
    <name type="common">Tree cotton</name>
    <name type="synonym">Gossypium nanking</name>
    <dbReference type="NCBI Taxonomy" id="29729"/>
    <lineage>
        <taxon>Eukaryota</taxon>
        <taxon>Viridiplantae</taxon>
        <taxon>Streptophyta</taxon>
        <taxon>Embryophyta</taxon>
        <taxon>Tracheophyta</taxon>
        <taxon>Spermatophyta</taxon>
        <taxon>Magnoliopsida</taxon>
        <taxon>eudicotyledons</taxon>
        <taxon>Gunneridae</taxon>
        <taxon>Pentapetalae</taxon>
        <taxon>rosids</taxon>
        <taxon>malvids</taxon>
        <taxon>Malvales</taxon>
        <taxon>Malvaceae</taxon>
        <taxon>Malvoideae</taxon>
        <taxon>Gossypium</taxon>
    </lineage>
</organism>
<evidence type="ECO:0000313" key="3">
    <source>
        <dbReference type="Proteomes" id="UP001358586"/>
    </source>
</evidence>
<feature type="domain" description="RNase H type-1" evidence="1">
    <location>
        <begin position="7"/>
        <end position="113"/>
    </location>
</feature>
<gene>
    <name evidence="2" type="ORF">PVK06_009761</name>
</gene>
<name>A0ABR0QNE8_GOSAR</name>
<protein>
    <recommendedName>
        <fullName evidence="1">RNase H type-1 domain-containing protein</fullName>
    </recommendedName>
</protein>
<dbReference type="Gene3D" id="3.30.420.10">
    <property type="entry name" value="Ribonuclease H-like superfamily/Ribonuclease H"/>
    <property type="match status" value="1"/>
</dbReference>
<dbReference type="InterPro" id="IPR036397">
    <property type="entry name" value="RNaseH_sf"/>
</dbReference>
<dbReference type="CDD" id="cd06222">
    <property type="entry name" value="RNase_H_like"/>
    <property type="match status" value="1"/>
</dbReference>
<dbReference type="PANTHER" id="PTHR47723:SF19">
    <property type="entry name" value="POLYNUCLEOTIDYL TRANSFERASE, RIBONUCLEASE H-LIKE SUPERFAMILY PROTEIN"/>
    <property type="match status" value="1"/>
</dbReference>
<dbReference type="SUPFAM" id="SSF53098">
    <property type="entry name" value="Ribonuclease H-like"/>
    <property type="match status" value="1"/>
</dbReference>
<dbReference type="InterPro" id="IPR002156">
    <property type="entry name" value="RNaseH_domain"/>
</dbReference>
<dbReference type="InterPro" id="IPR044730">
    <property type="entry name" value="RNase_H-like_dom_plant"/>
</dbReference>
<dbReference type="Pfam" id="PF13456">
    <property type="entry name" value="RVT_3"/>
    <property type="match status" value="1"/>
</dbReference>
<accession>A0ABR0QNE8</accession>
<keyword evidence="3" id="KW-1185">Reference proteome</keyword>